<dbReference type="SUPFAM" id="SSF103263">
    <property type="entry name" value="Chorismate synthase, AroC"/>
    <property type="match status" value="1"/>
</dbReference>
<evidence type="ECO:0000256" key="6">
    <source>
        <dbReference type="ARBA" id="ARBA00023141"/>
    </source>
</evidence>
<dbReference type="GO" id="GO:0004107">
    <property type="term" value="F:chorismate synthase activity"/>
    <property type="evidence" value="ECO:0007669"/>
    <property type="project" value="UniProtKB-EC"/>
</dbReference>
<comment type="similarity">
    <text evidence="2 8">Belongs to the chorismate synthase family.</text>
</comment>
<comment type="cofactor">
    <cofactor evidence="8">
        <name>FMNH2</name>
        <dbReference type="ChEBI" id="CHEBI:57618"/>
    </cofactor>
    <text evidence="8">Reduced FMN (FMNH(2)).</text>
</comment>
<evidence type="ECO:0000256" key="3">
    <source>
        <dbReference type="ARBA" id="ARBA00011881"/>
    </source>
</evidence>
<dbReference type="HAMAP" id="MF_00300">
    <property type="entry name" value="Chorismate_synth"/>
    <property type="match status" value="1"/>
</dbReference>
<dbReference type="NCBIfam" id="TIGR00033">
    <property type="entry name" value="aroC"/>
    <property type="match status" value="1"/>
</dbReference>
<comment type="pathway">
    <text evidence="1 8">Metabolic intermediate biosynthesis; chorismate biosynthesis; chorismate from D-erythrose 4-phosphate and phosphoenolpyruvate: step 7/7.</text>
</comment>
<dbReference type="Pfam" id="PF01264">
    <property type="entry name" value="Chorismate_synt"/>
    <property type="match status" value="1"/>
</dbReference>
<dbReference type="InterPro" id="IPR000453">
    <property type="entry name" value="Chorismate_synth"/>
</dbReference>
<dbReference type="PROSITE" id="PS00787">
    <property type="entry name" value="CHORISMATE_SYNTHASE_1"/>
    <property type="match status" value="1"/>
</dbReference>
<dbReference type="PROSITE" id="PS00789">
    <property type="entry name" value="CHORISMATE_SYNTHASE_3"/>
    <property type="match status" value="1"/>
</dbReference>
<dbReference type="UniPathway" id="UPA00053">
    <property type="reaction ID" value="UER00090"/>
</dbReference>
<evidence type="ECO:0000313" key="10">
    <source>
        <dbReference type="EMBL" id="PFH54683.1"/>
    </source>
</evidence>
<evidence type="ECO:0000256" key="5">
    <source>
        <dbReference type="ARBA" id="ARBA00022605"/>
    </source>
</evidence>
<keyword evidence="5 8" id="KW-0028">Amino-acid biosynthesis</keyword>
<evidence type="ECO:0000256" key="7">
    <source>
        <dbReference type="ARBA" id="ARBA00023239"/>
    </source>
</evidence>
<organism evidence="10 11">
    <name type="scientific">Amanita thiersii Skay4041</name>
    <dbReference type="NCBI Taxonomy" id="703135"/>
    <lineage>
        <taxon>Eukaryota</taxon>
        <taxon>Fungi</taxon>
        <taxon>Dikarya</taxon>
        <taxon>Basidiomycota</taxon>
        <taxon>Agaricomycotina</taxon>
        <taxon>Agaricomycetes</taxon>
        <taxon>Agaricomycetidae</taxon>
        <taxon>Agaricales</taxon>
        <taxon>Pluteineae</taxon>
        <taxon>Amanitaceae</taxon>
        <taxon>Amanita</taxon>
    </lineage>
</organism>
<evidence type="ECO:0000256" key="2">
    <source>
        <dbReference type="ARBA" id="ARBA00008014"/>
    </source>
</evidence>
<dbReference type="EC" id="4.2.3.5" evidence="4 8"/>
<dbReference type="NCBIfam" id="NF003793">
    <property type="entry name" value="PRK05382.1"/>
    <property type="match status" value="1"/>
</dbReference>
<reference evidence="10 11" key="1">
    <citation type="submission" date="2014-02" db="EMBL/GenBank/DDBJ databases">
        <title>Transposable element dynamics among asymbiotic and ectomycorrhizal Amanita fungi.</title>
        <authorList>
            <consortium name="DOE Joint Genome Institute"/>
            <person name="Hess J."/>
            <person name="Skrede I."/>
            <person name="Wolfe B."/>
            <person name="LaButti K."/>
            <person name="Ohm R.A."/>
            <person name="Grigoriev I.V."/>
            <person name="Pringle A."/>
        </authorList>
    </citation>
    <scope>NUCLEOTIDE SEQUENCE [LARGE SCALE GENOMIC DNA]</scope>
    <source>
        <strain evidence="10 11">SKay4041</strain>
    </source>
</reference>
<keyword evidence="7 8" id="KW-0456">Lyase</keyword>
<dbReference type="GO" id="GO:0010181">
    <property type="term" value="F:FMN binding"/>
    <property type="evidence" value="ECO:0007669"/>
    <property type="project" value="TreeGrafter"/>
</dbReference>
<dbReference type="PANTHER" id="PTHR21085:SF0">
    <property type="entry name" value="CHORISMATE SYNTHASE"/>
    <property type="match status" value="1"/>
</dbReference>
<sequence length="415" mass="44496">MSTFGRLFRVTTYGESHCASVGAIIDGCPPGLQLSTEDIQVQLNRRRPGQSDLTTPRNEKDLVQVQSGTEYGVTLGTPIGVLVKNEDQRPHDYSETDLYPRPSHADYTYLEKYGVKASSGGGRSSARETIGRVVAGAIAEKYLKLAFGIEIVAFVSSVGKVHLPASLAPPSLVPSDNQEDNDHVEDALSPEFRQFLATVTREQVDVHPTRCPHLETAERMTQRIIRAKDAQDSIGGTVTCVIRNVPAGLGEPVFDKFGAELAHAMLSIPATKAFEIGSGFRGTEVPGSKHNDPFTLRPDGSLGTSTNWSGGVQGGITNGEDIYFRVGFKSPATISQPQNTARYDGIPGCLAARGRHDPCVVPRAVPIVEAMAAIVVMDLLLVQNARSKAAGLLPPVTTLPPTMVMPRSNANEGTR</sequence>
<gene>
    <name evidence="10" type="ORF">AMATHDRAFT_134835</name>
</gene>
<dbReference type="CDD" id="cd07304">
    <property type="entry name" value="Chorismate_synthase"/>
    <property type="match status" value="1"/>
</dbReference>
<evidence type="ECO:0000256" key="4">
    <source>
        <dbReference type="ARBA" id="ARBA00013036"/>
    </source>
</evidence>
<dbReference type="EMBL" id="KZ301969">
    <property type="protein sequence ID" value="PFH54683.1"/>
    <property type="molecule type" value="Genomic_DNA"/>
</dbReference>
<dbReference type="Proteomes" id="UP000242287">
    <property type="component" value="Unassembled WGS sequence"/>
</dbReference>
<dbReference type="PANTHER" id="PTHR21085">
    <property type="entry name" value="CHORISMATE SYNTHASE"/>
    <property type="match status" value="1"/>
</dbReference>
<proteinExistence type="inferred from homology"/>
<dbReference type="OrthoDB" id="1721239at2759"/>
<comment type="catalytic activity">
    <reaction evidence="8">
        <text>5-O-(1-carboxyvinyl)-3-phosphoshikimate = chorismate + phosphate</text>
        <dbReference type="Rhea" id="RHEA:21020"/>
        <dbReference type="ChEBI" id="CHEBI:29748"/>
        <dbReference type="ChEBI" id="CHEBI:43474"/>
        <dbReference type="ChEBI" id="CHEBI:57701"/>
        <dbReference type="EC" id="4.2.3.5"/>
    </reaction>
</comment>
<feature type="region of interest" description="Disordered" evidence="9">
    <location>
        <begin position="284"/>
        <end position="311"/>
    </location>
</feature>
<keyword evidence="11" id="KW-1185">Reference proteome</keyword>
<comment type="subunit">
    <text evidence="3">Homotetramer.</text>
</comment>
<dbReference type="GO" id="GO:0009423">
    <property type="term" value="P:chorismate biosynthetic process"/>
    <property type="evidence" value="ECO:0007669"/>
    <property type="project" value="UniProtKB-UniPathway"/>
</dbReference>
<dbReference type="FunFam" id="3.60.150.10:FF:000004">
    <property type="entry name" value="Chorismate synthase"/>
    <property type="match status" value="1"/>
</dbReference>
<evidence type="ECO:0000256" key="8">
    <source>
        <dbReference type="RuleBase" id="RU000605"/>
    </source>
</evidence>
<protein>
    <recommendedName>
        <fullName evidence="4 8">Chorismate synthase</fullName>
        <ecNumber evidence="4 8">4.2.3.5</ecNumber>
    </recommendedName>
</protein>
<dbReference type="GO" id="GO:0005829">
    <property type="term" value="C:cytosol"/>
    <property type="evidence" value="ECO:0007669"/>
    <property type="project" value="TreeGrafter"/>
</dbReference>
<keyword evidence="6 8" id="KW-0057">Aromatic amino acid biosynthesis</keyword>
<name>A0A2A9P1P3_9AGAR</name>
<dbReference type="GO" id="GO:0009073">
    <property type="term" value="P:aromatic amino acid family biosynthetic process"/>
    <property type="evidence" value="ECO:0007669"/>
    <property type="project" value="UniProtKB-KW"/>
</dbReference>
<dbReference type="Gene3D" id="3.60.150.10">
    <property type="entry name" value="Chorismate synthase AroC"/>
    <property type="match status" value="1"/>
</dbReference>
<evidence type="ECO:0000313" key="11">
    <source>
        <dbReference type="Proteomes" id="UP000242287"/>
    </source>
</evidence>
<dbReference type="AlphaFoldDB" id="A0A2A9P1P3"/>
<accession>A0A2A9P1P3</accession>
<evidence type="ECO:0000256" key="9">
    <source>
        <dbReference type="SAM" id="MobiDB-lite"/>
    </source>
</evidence>
<dbReference type="GO" id="GO:0008652">
    <property type="term" value="P:amino acid biosynthetic process"/>
    <property type="evidence" value="ECO:0007669"/>
    <property type="project" value="UniProtKB-KW"/>
</dbReference>
<dbReference type="STRING" id="703135.A0A2A9P1P3"/>
<dbReference type="PIRSF" id="PIRSF001456">
    <property type="entry name" value="Chorismate_synth"/>
    <property type="match status" value="1"/>
</dbReference>
<evidence type="ECO:0000256" key="1">
    <source>
        <dbReference type="ARBA" id="ARBA00005044"/>
    </source>
</evidence>
<dbReference type="InterPro" id="IPR020541">
    <property type="entry name" value="Chorismate_synthase_CS"/>
</dbReference>
<dbReference type="InterPro" id="IPR035904">
    <property type="entry name" value="Chorismate_synth_AroC_sf"/>
</dbReference>
<dbReference type="PROSITE" id="PS00788">
    <property type="entry name" value="CHORISMATE_SYNTHASE_2"/>
    <property type="match status" value="1"/>
</dbReference>